<evidence type="ECO:0000256" key="2">
    <source>
        <dbReference type="ARBA" id="ARBA00022559"/>
    </source>
</evidence>
<dbReference type="PROSITE" id="PS51405">
    <property type="entry name" value="HEME_HALOPEROXIDASE"/>
    <property type="match status" value="1"/>
</dbReference>
<comment type="caution">
    <text evidence="9">The sequence shown here is derived from an EMBL/GenBank/DDBJ whole genome shotgun (WGS) entry which is preliminary data.</text>
</comment>
<evidence type="ECO:0000256" key="3">
    <source>
        <dbReference type="ARBA" id="ARBA00022617"/>
    </source>
</evidence>
<evidence type="ECO:0000256" key="7">
    <source>
        <dbReference type="ARBA" id="ARBA00025795"/>
    </source>
</evidence>
<evidence type="ECO:0000259" key="8">
    <source>
        <dbReference type="PROSITE" id="PS51405"/>
    </source>
</evidence>
<dbReference type="SUPFAM" id="SSF47571">
    <property type="entry name" value="Cloroperoxidase"/>
    <property type="match status" value="1"/>
</dbReference>
<evidence type="ECO:0000256" key="6">
    <source>
        <dbReference type="ARBA" id="ARBA00023004"/>
    </source>
</evidence>
<evidence type="ECO:0000256" key="4">
    <source>
        <dbReference type="ARBA" id="ARBA00022723"/>
    </source>
</evidence>
<comment type="similarity">
    <text evidence="7">Belongs to the chloroperoxidase family.</text>
</comment>
<sequence length="227" mass="25344">MVLKACNGEFNSFISRKYLLISLKLPKPDGFNVQRDMVLLAAKAALLTSPLDDQFSLADIGLHGNIEHDASLSRLDRDLGDHIPFNESIYTTLSTSNPGVDFYNATSAGQVQKARLKESKSTNPKLRSTIKEFQVRSRESSLYLMVMSGNETLGVAPKKFVDVFFREERMPIEEGWRISKVPIDQTSEVPIVVEIIKNSEFEPEREQCPWVVLAPGGAEDPINEGTI</sequence>
<protein>
    <recommendedName>
        <fullName evidence="8">Heme haloperoxidase family profile domain-containing protein</fullName>
    </recommendedName>
</protein>
<organism evidence="9 10">
    <name type="scientific">Marasmius tenuissimus</name>
    <dbReference type="NCBI Taxonomy" id="585030"/>
    <lineage>
        <taxon>Eukaryota</taxon>
        <taxon>Fungi</taxon>
        <taxon>Dikarya</taxon>
        <taxon>Basidiomycota</taxon>
        <taxon>Agaricomycotina</taxon>
        <taxon>Agaricomycetes</taxon>
        <taxon>Agaricomycetidae</taxon>
        <taxon>Agaricales</taxon>
        <taxon>Marasmiineae</taxon>
        <taxon>Marasmiaceae</taxon>
        <taxon>Marasmius</taxon>
    </lineage>
</organism>
<name>A0ABR2ZHV3_9AGAR</name>
<dbReference type="InterPro" id="IPR036851">
    <property type="entry name" value="Chloroperoxidase-like_sf"/>
</dbReference>
<dbReference type="Pfam" id="PF01328">
    <property type="entry name" value="Peroxidase_2"/>
    <property type="match status" value="1"/>
</dbReference>
<dbReference type="PANTHER" id="PTHR33577:SF9">
    <property type="entry name" value="PEROXIDASE STCC"/>
    <property type="match status" value="1"/>
</dbReference>
<keyword evidence="4" id="KW-0479">Metal-binding</keyword>
<accession>A0ABR2ZHV3</accession>
<keyword evidence="6" id="KW-0408">Iron</keyword>
<dbReference type="PANTHER" id="PTHR33577">
    <property type="entry name" value="STERIGMATOCYSTIN BIOSYNTHESIS PEROXIDASE STCC-RELATED"/>
    <property type="match status" value="1"/>
</dbReference>
<evidence type="ECO:0000256" key="5">
    <source>
        <dbReference type="ARBA" id="ARBA00023002"/>
    </source>
</evidence>
<keyword evidence="3" id="KW-0349">Heme</keyword>
<dbReference type="Proteomes" id="UP001437256">
    <property type="component" value="Unassembled WGS sequence"/>
</dbReference>
<comment type="cofactor">
    <cofactor evidence="1">
        <name>heme b</name>
        <dbReference type="ChEBI" id="CHEBI:60344"/>
    </cofactor>
</comment>
<dbReference type="EMBL" id="JBBXMP010000156">
    <property type="protein sequence ID" value="KAL0060925.1"/>
    <property type="molecule type" value="Genomic_DNA"/>
</dbReference>
<keyword evidence="2" id="KW-0575">Peroxidase</keyword>
<keyword evidence="5" id="KW-0560">Oxidoreductase</keyword>
<keyword evidence="10" id="KW-1185">Reference proteome</keyword>
<dbReference type="Gene3D" id="1.10.489.10">
    <property type="entry name" value="Chloroperoxidase-like"/>
    <property type="match status" value="1"/>
</dbReference>
<reference evidence="9 10" key="1">
    <citation type="submission" date="2024-05" db="EMBL/GenBank/DDBJ databases">
        <title>A draft genome resource for the thread blight pathogen Marasmius tenuissimus strain MS-2.</title>
        <authorList>
            <person name="Yulfo-Soto G.E."/>
            <person name="Baruah I.K."/>
            <person name="Amoako-Attah I."/>
            <person name="Bukari Y."/>
            <person name="Meinhardt L.W."/>
            <person name="Bailey B.A."/>
            <person name="Cohen S.P."/>
        </authorList>
    </citation>
    <scope>NUCLEOTIDE SEQUENCE [LARGE SCALE GENOMIC DNA]</scope>
    <source>
        <strain evidence="9 10">MS-2</strain>
    </source>
</reference>
<feature type="domain" description="Heme haloperoxidase family profile" evidence="8">
    <location>
        <begin position="1"/>
        <end position="197"/>
    </location>
</feature>
<evidence type="ECO:0000313" key="10">
    <source>
        <dbReference type="Proteomes" id="UP001437256"/>
    </source>
</evidence>
<gene>
    <name evidence="9" type="ORF">AAF712_012261</name>
</gene>
<proteinExistence type="inferred from homology"/>
<evidence type="ECO:0000313" key="9">
    <source>
        <dbReference type="EMBL" id="KAL0060925.1"/>
    </source>
</evidence>
<evidence type="ECO:0000256" key="1">
    <source>
        <dbReference type="ARBA" id="ARBA00001970"/>
    </source>
</evidence>
<dbReference type="InterPro" id="IPR000028">
    <property type="entry name" value="Chloroperoxidase"/>
</dbReference>